<dbReference type="RefSeq" id="WP_011645322.1">
    <property type="nucleotide sequence ID" value="NZ_ARYI01000003.1"/>
</dbReference>
<name>A0A059FY63_9PROT</name>
<proteinExistence type="predicted"/>
<evidence type="ECO:0000259" key="3">
    <source>
        <dbReference type="PROSITE" id="PS51898"/>
    </source>
</evidence>
<dbReference type="InterPro" id="IPR050090">
    <property type="entry name" value="Tyrosine_recombinase_XerCD"/>
</dbReference>
<reference evidence="4 5" key="1">
    <citation type="submission" date="2013-04" db="EMBL/GenBank/DDBJ databases">
        <title>Hyphomonas hirschiana VP5 Genome Sequencing.</title>
        <authorList>
            <person name="Lai Q."/>
            <person name="Shao Z."/>
        </authorList>
    </citation>
    <scope>NUCLEOTIDE SEQUENCE [LARGE SCALE GENOMIC DNA]</scope>
    <source>
        <strain evidence="4 5">VP5</strain>
    </source>
</reference>
<dbReference type="Pfam" id="PF00589">
    <property type="entry name" value="Phage_integrase"/>
    <property type="match status" value="1"/>
</dbReference>
<protein>
    <submittedName>
        <fullName evidence="4">Phage integrase family site specific recombinase</fullName>
    </submittedName>
</protein>
<evidence type="ECO:0000256" key="2">
    <source>
        <dbReference type="ARBA" id="ARBA00023172"/>
    </source>
</evidence>
<dbReference type="SUPFAM" id="SSF56349">
    <property type="entry name" value="DNA breaking-rejoining enzymes"/>
    <property type="match status" value="1"/>
</dbReference>
<keyword evidence="5" id="KW-1185">Reference proteome</keyword>
<dbReference type="PROSITE" id="PS51898">
    <property type="entry name" value="TYR_RECOMBINASE"/>
    <property type="match status" value="1"/>
</dbReference>
<gene>
    <name evidence="4" type="ORF">HHI_04850</name>
</gene>
<dbReference type="GO" id="GO:0003677">
    <property type="term" value="F:DNA binding"/>
    <property type="evidence" value="ECO:0007669"/>
    <property type="project" value="InterPro"/>
</dbReference>
<comment type="caution">
    <text evidence="4">The sequence shown here is derived from an EMBL/GenBank/DDBJ whole genome shotgun (WGS) entry which is preliminary data.</text>
</comment>
<dbReference type="Gene3D" id="1.10.443.10">
    <property type="entry name" value="Intergrase catalytic core"/>
    <property type="match status" value="1"/>
</dbReference>
<evidence type="ECO:0000313" key="4">
    <source>
        <dbReference type="EMBL" id="KCZ95456.1"/>
    </source>
</evidence>
<dbReference type="GO" id="GO:0015074">
    <property type="term" value="P:DNA integration"/>
    <property type="evidence" value="ECO:0007669"/>
    <property type="project" value="UniProtKB-KW"/>
</dbReference>
<dbReference type="PANTHER" id="PTHR30349:SF94">
    <property type="entry name" value="INTEGRASE_RECOMBINASE HI_1414-RELATED"/>
    <property type="match status" value="1"/>
</dbReference>
<dbReference type="Proteomes" id="UP000025061">
    <property type="component" value="Unassembled WGS sequence"/>
</dbReference>
<organism evidence="4 5">
    <name type="scientific">Hyphomonas hirschiana VP5</name>
    <dbReference type="NCBI Taxonomy" id="1280951"/>
    <lineage>
        <taxon>Bacteria</taxon>
        <taxon>Pseudomonadati</taxon>
        <taxon>Pseudomonadota</taxon>
        <taxon>Alphaproteobacteria</taxon>
        <taxon>Hyphomonadales</taxon>
        <taxon>Hyphomonadaceae</taxon>
        <taxon>Hyphomonas</taxon>
    </lineage>
</organism>
<keyword evidence="1" id="KW-0229">DNA integration</keyword>
<dbReference type="InterPro" id="IPR002104">
    <property type="entry name" value="Integrase_catalytic"/>
</dbReference>
<dbReference type="PANTHER" id="PTHR30349">
    <property type="entry name" value="PHAGE INTEGRASE-RELATED"/>
    <property type="match status" value="1"/>
</dbReference>
<dbReference type="OrthoDB" id="6388170at2"/>
<accession>A0A059FY63</accession>
<dbReference type="InterPro" id="IPR011010">
    <property type="entry name" value="DNA_brk_join_enz"/>
</dbReference>
<feature type="domain" description="Tyr recombinase" evidence="3">
    <location>
        <begin position="169"/>
        <end position="348"/>
    </location>
</feature>
<dbReference type="CDD" id="cd00796">
    <property type="entry name" value="INT_Rci_Hp1_C"/>
    <property type="match status" value="1"/>
</dbReference>
<dbReference type="GO" id="GO:0006310">
    <property type="term" value="P:DNA recombination"/>
    <property type="evidence" value="ECO:0007669"/>
    <property type="project" value="UniProtKB-KW"/>
</dbReference>
<sequence>MSTIYRMPKGQWRAQVRRKGRYVSQCFVRRKDAEEWALKMERRVDRGESVSKNIPDDLSTFAQLIDLHIADMLEVGKALRRSKTYSLDKLKGKLGHVRLEVLDRERIIQFARDRRTEGAGPPTISADISYIKTVLLHASAVHGLPVSPDQVDLARVALKRLGLVGKAQERDRRPTQEELDQLLAYFEGNSRQKSPMARLVTFAVATAMRQSEICSIEWPDVDERRRTVTVRDRKDPRQKDGNDQRVPLVDLTGYDAWDILMAQRRSTTNKGRVFPYNPRSIGTAFRRACVELGIEDLHFHDLRHEGTSRLFEAGLQIEQVALVTGHKDWKMLKRYTHLSPDTIVRMAKDRKII</sequence>
<dbReference type="PATRIC" id="fig|1280951.3.peg.981"/>
<evidence type="ECO:0000313" key="5">
    <source>
        <dbReference type="Proteomes" id="UP000025061"/>
    </source>
</evidence>
<keyword evidence="2" id="KW-0233">DNA recombination</keyword>
<dbReference type="InterPro" id="IPR013762">
    <property type="entry name" value="Integrase-like_cat_sf"/>
</dbReference>
<evidence type="ECO:0000256" key="1">
    <source>
        <dbReference type="ARBA" id="ARBA00022908"/>
    </source>
</evidence>
<dbReference type="AlphaFoldDB" id="A0A059FY63"/>
<dbReference type="EMBL" id="ARYI01000003">
    <property type="protein sequence ID" value="KCZ95456.1"/>
    <property type="molecule type" value="Genomic_DNA"/>
</dbReference>